<dbReference type="AlphaFoldDB" id="A0A3N4MNE7"/>
<dbReference type="EMBL" id="RMBX01000005">
    <property type="protein sequence ID" value="RPD41159.1"/>
    <property type="molecule type" value="Genomic_DNA"/>
</dbReference>
<comment type="caution">
    <text evidence="1">The sequence shown here is derived from an EMBL/GenBank/DDBJ whole genome shotgun (WGS) entry which is preliminary data.</text>
</comment>
<evidence type="ECO:0000313" key="2">
    <source>
        <dbReference type="Proteomes" id="UP000279089"/>
    </source>
</evidence>
<proteinExistence type="predicted"/>
<name>A0A3N4MNE7_9BACT</name>
<keyword evidence="2" id="KW-1185">Reference proteome</keyword>
<accession>A0A3N4MNE7</accession>
<gene>
    <name evidence="1" type="ORF">EG028_10770</name>
</gene>
<organism evidence="1 2">
    <name type="scientific">Chitinophaga barathri</name>
    <dbReference type="NCBI Taxonomy" id="1647451"/>
    <lineage>
        <taxon>Bacteria</taxon>
        <taxon>Pseudomonadati</taxon>
        <taxon>Bacteroidota</taxon>
        <taxon>Chitinophagia</taxon>
        <taxon>Chitinophagales</taxon>
        <taxon>Chitinophagaceae</taxon>
        <taxon>Chitinophaga</taxon>
    </lineage>
</organism>
<sequence length="325" mass="36647">MLLCLHLAPLCLKAQEPDLQWLGSWFNAWDLACTQLFRLPPATPPEMVFYDDTYVYTSSAKTAPSGTPIVGPSLYGRKISWLKMPHKDTLILPDGQRVPVGLMSFAAATGDGRSFFVMAAPSFWKAAGVESRELTLEKMLTGVFLHEFAHTRQYPGFGRMVDSVERKNSFGDMQLSDDIVQDYFRKDSAYTRLFLSETGTFYEASDSDETRVLVKKGLAMLKARQEKYFTGNKTVLTELDDVFLSMEGLGQYVAVYWLTHPQGGNMPPAEAVNGFRRKRNQWSQEEGLAMFLALTKLAKPDWLNDQFGEHPKTIVQLLEQAVAEK</sequence>
<evidence type="ECO:0000313" key="1">
    <source>
        <dbReference type="EMBL" id="RPD41159.1"/>
    </source>
</evidence>
<reference evidence="2" key="1">
    <citation type="submission" date="2018-11" db="EMBL/GenBank/DDBJ databases">
        <title>Chitinophaga lutea sp.nov., isolate from arsenic contaminated soil.</title>
        <authorList>
            <person name="Zong Y."/>
        </authorList>
    </citation>
    <scope>NUCLEOTIDE SEQUENCE [LARGE SCALE GENOMIC DNA]</scope>
    <source>
        <strain evidence="2">YLT18</strain>
    </source>
</reference>
<protein>
    <submittedName>
        <fullName evidence="1">Uncharacterized protein</fullName>
    </submittedName>
</protein>
<dbReference type="Proteomes" id="UP000279089">
    <property type="component" value="Unassembled WGS sequence"/>
</dbReference>